<evidence type="ECO:0000256" key="3">
    <source>
        <dbReference type="ARBA" id="ARBA00022989"/>
    </source>
</evidence>
<evidence type="ECO:0000313" key="9">
    <source>
        <dbReference type="Proteomes" id="UP001627154"/>
    </source>
</evidence>
<keyword evidence="3 6" id="KW-1133">Transmembrane helix</keyword>
<dbReference type="EMBL" id="JBJJXI010000128">
    <property type="protein sequence ID" value="KAL3388657.1"/>
    <property type="molecule type" value="Genomic_DNA"/>
</dbReference>
<feature type="compositionally biased region" description="Polar residues" evidence="5">
    <location>
        <begin position="484"/>
        <end position="502"/>
    </location>
</feature>
<comment type="caution">
    <text evidence="8">The sequence shown here is derived from an EMBL/GenBank/DDBJ whole genome shotgun (WGS) entry which is preliminary data.</text>
</comment>
<protein>
    <recommendedName>
        <fullName evidence="7">Major facilitator superfamily (MFS) profile domain-containing protein</fullName>
    </recommendedName>
</protein>
<feature type="transmembrane region" description="Helical" evidence="6">
    <location>
        <begin position="32"/>
        <end position="54"/>
    </location>
</feature>
<feature type="transmembrane region" description="Helical" evidence="6">
    <location>
        <begin position="357"/>
        <end position="376"/>
    </location>
</feature>
<evidence type="ECO:0000256" key="1">
    <source>
        <dbReference type="ARBA" id="ARBA00004141"/>
    </source>
</evidence>
<organism evidence="8 9">
    <name type="scientific">Trichogramma kaykai</name>
    <dbReference type="NCBI Taxonomy" id="54128"/>
    <lineage>
        <taxon>Eukaryota</taxon>
        <taxon>Metazoa</taxon>
        <taxon>Ecdysozoa</taxon>
        <taxon>Arthropoda</taxon>
        <taxon>Hexapoda</taxon>
        <taxon>Insecta</taxon>
        <taxon>Pterygota</taxon>
        <taxon>Neoptera</taxon>
        <taxon>Endopterygota</taxon>
        <taxon>Hymenoptera</taxon>
        <taxon>Apocrita</taxon>
        <taxon>Proctotrupomorpha</taxon>
        <taxon>Chalcidoidea</taxon>
        <taxon>Trichogrammatidae</taxon>
        <taxon>Trichogramma</taxon>
    </lineage>
</organism>
<dbReference type="AlphaFoldDB" id="A0ABD2W6A7"/>
<feature type="transmembrane region" description="Helical" evidence="6">
    <location>
        <begin position="331"/>
        <end position="351"/>
    </location>
</feature>
<dbReference type="Gene3D" id="1.20.1250.20">
    <property type="entry name" value="MFS general substrate transporter like domains"/>
    <property type="match status" value="2"/>
</dbReference>
<dbReference type="InterPro" id="IPR050382">
    <property type="entry name" value="MFS_Na/Anion_cotransporter"/>
</dbReference>
<feature type="domain" description="Major facilitator superfamily (MFS) profile" evidence="7">
    <location>
        <begin position="30"/>
        <end position="450"/>
    </location>
</feature>
<evidence type="ECO:0000256" key="2">
    <source>
        <dbReference type="ARBA" id="ARBA00022692"/>
    </source>
</evidence>
<comment type="subcellular location">
    <subcellularLocation>
        <location evidence="1">Membrane</location>
        <topology evidence="1">Multi-pass membrane protein</topology>
    </subcellularLocation>
</comment>
<keyword evidence="4 6" id="KW-0472">Membrane</keyword>
<reference evidence="8 9" key="1">
    <citation type="journal article" date="2024" name="bioRxiv">
        <title>A reference genome for Trichogramma kaykai: A tiny desert-dwelling parasitoid wasp with competing sex-ratio distorters.</title>
        <authorList>
            <person name="Culotta J."/>
            <person name="Lindsey A.R."/>
        </authorList>
    </citation>
    <scope>NUCLEOTIDE SEQUENCE [LARGE SCALE GENOMIC DNA]</scope>
    <source>
        <strain evidence="8 9">KSX58</strain>
    </source>
</reference>
<sequence>MGPTRRELDVENVPKVEEFPKPKGFGKRYNQVTLLAASFFLCYAMRVVMNVTIVAMTSEFANPRYDWSAKEENLVLSTFFMGYVVTQVPGGMIARKRYGKIFFGLAVALCGVCTILIPFAALHGVWWVCGCRIMCGLCQGVVMPTLHTFLSNWAAEKERSIFVSIVYGAGWFGNVCSFFSTGLISSIDPKGWEYCFILWGGITILWAIGWIFYGCESPNRHSSISVEEKNYIMNSRNHEEKAPGPFPLKAIVSSGPVYALLVAQCSQTFCFWMLATKGPEYLDKILKMDLTTIGTHSGLPYFTAFAFSMLVIWLNHMLVKNGTLTTRSSRMLWNGFGMVVPALCILVLGYTNSVNSVFAITLLYIGITTNITIYSGHHANHLDLSSNYAGLLMAGMNTIANCGAIAAPLVHGAIVADPTDPDQWKNLFSLTAAIWLIGAVVFQVFGSTERQPWDDQSAAMENDSKAVNPQVDCNENHVELNIRASGTHTSPPESDNSQTLIT</sequence>
<dbReference type="PANTHER" id="PTHR11662">
    <property type="entry name" value="SOLUTE CARRIER FAMILY 17"/>
    <property type="match status" value="1"/>
</dbReference>
<feature type="transmembrane region" description="Helical" evidence="6">
    <location>
        <begin position="101"/>
        <end position="119"/>
    </location>
</feature>
<evidence type="ECO:0000256" key="6">
    <source>
        <dbReference type="SAM" id="Phobius"/>
    </source>
</evidence>
<dbReference type="InterPro" id="IPR020846">
    <property type="entry name" value="MFS_dom"/>
</dbReference>
<dbReference type="InterPro" id="IPR011701">
    <property type="entry name" value="MFS"/>
</dbReference>
<dbReference type="InterPro" id="IPR036259">
    <property type="entry name" value="MFS_trans_sf"/>
</dbReference>
<feature type="transmembrane region" description="Helical" evidence="6">
    <location>
        <begin position="196"/>
        <end position="215"/>
    </location>
</feature>
<feature type="transmembrane region" description="Helical" evidence="6">
    <location>
        <begin position="298"/>
        <end position="319"/>
    </location>
</feature>
<feature type="transmembrane region" description="Helical" evidence="6">
    <location>
        <begin position="74"/>
        <end position="94"/>
    </location>
</feature>
<dbReference type="Pfam" id="PF07690">
    <property type="entry name" value="MFS_1"/>
    <property type="match status" value="1"/>
</dbReference>
<evidence type="ECO:0000313" key="8">
    <source>
        <dbReference type="EMBL" id="KAL3388657.1"/>
    </source>
</evidence>
<accession>A0ABD2W6A7</accession>
<feature type="region of interest" description="Disordered" evidence="5">
    <location>
        <begin position="482"/>
        <end position="502"/>
    </location>
</feature>
<feature type="transmembrane region" description="Helical" evidence="6">
    <location>
        <begin position="161"/>
        <end position="184"/>
    </location>
</feature>
<dbReference type="GO" id="GO:0016020">
    <property type="term" value="C:membrane"/>
    <property type="evidence" value="ECO:0007669"/>
    <property type="project" value="UniProtKB-SubCell"/>
</dbReference>
<feature type="transmembrane region" description="Helical" evidence="6">
    <location>
        <begin position="125"/>
        <end position="149"/>
    </location>
</feature>
<dbReference type="FunFam" id="1.20.1250.20:FF:000532">
    <property type="entry name" value="SLC (SoLute Carrier) homolog"/>
    <property type="match status" value="1"/>
</dbReference>
<feature type="transmembrane region" description="Helical" evidence="6">
    <location>
        <begin position="427"/>
        <end position="446"/>
    </location>
</feature>
<feature type="transmembrane region" description="Helical" evidence="6">
    <location>
        <begin position="388"/>
        <end position="407"/>
    </location>
</feature>
<dbReference type="SUPFAM" id="SSF103473">
    <property type="entry name" value="MFS general substrate transporter"/>
    <property type="match status" value="1"/>
</dbReference>
<proteinExistence type="predicted"/>
<evidence type="ECO:0000259" key="7">
    <source>
        <dbReference type="PROSITE" id="PS50850"/>
    </source>
</evidence>
<evidence type="ECO:0000256" key="4">
    <source>
        <dbReference type="ARBA" id="ARBA00023136"/>
    </source>
</evidence>
<gene>
    <name evidence="8" type="ORF">TKK_016093</name>
</gene>
<dbReference type="Proteomes" id="UP001627154">
    <property type="component" value="Unassembled WGS sequence"/>
</dbReference>
<dbReference type="PROSITE" id="PS50850">
    <property type="entry name" value="MFS"/>
    <property type="match status" value="1"/>
</dbReference>
<dbReference type="PANTHER" id="PTHR11662:SF280">
    <property type="entry name" value="FI21844P1-RELATED"/>
    <property type="match status" value="1"/>
</dbReference>
<evidence type="ECO:0000256" key="5">
    <source>
        <dbReference type="SAM" id="MobiDB-lite"/>
    </source>
</evidence>
<keyword evidence="2 6" id="KW-0812">Transmembrane</keyword>
<name>A0ABD2W6A7_9HYME</name>
<keyword evidence="9" id="KW-1185">Reference proteome</keyword>